<name>A0ABM8NM64_9BURK</name>
<accession>A0ABM8NM64</accession>
<keyword evidence="1" id="KW-1133">Transmembrane helix</keyword>
<organism evidence="2 3">
    <name type="scientific">Paraburkholderia hiiakae</name>
    <dbReference type="NCBI Taxonomy" id="1081782"/>
    <lineage>
        <taxon>Bacteria</taxon>
        <taxon>Pseudomonadati</taxon>
        <taxon>Pseudomonadota</taxon>
        <taxon>Betaproteobacteria</taxon>
        <taxon>Burkholderiales</taxon>
        <taxon>Burkholderiaceae</taxon>
        <taxon>Paraburkholderia</taxon>
    </lineage>
</organism>
<gene>
    <name evidence="2" type="ORF">LMG27952_02669</name>
</gene>
<keyword evidence="1" id="KW-0812">Transmembrane</keyword>
<dbReference type="EMBL" id="CAJHCQ010000006">
    <property type="protein sequence ID" value="CAD6532877.1"/>
    <property type="molecule type" value="Genomic_DNA"/>
</dbReference>
<feature type="transmembrane region" description="Helical" evidence="1">
    <location>
        <begin position="138"/>
        <end position="159"/>
    </location>
</feature>
<dbReference type="Proteomes" id="UP000656319">
    <property type="component" value="Unassembled WGS sequence"/>
</dbReference>
<evidence type="ECO:0000256" key="1">
    <source>
        <dbReference type="SAM" id="Phobius"/>
    </source>
</evidence>
<protein>
    <recommendedName>
        <fullName evidence="4">AB hydrolase-1 domain-containing protein</fullName>
    </recommendedName>
</protein>
<dbReference type="Gene3D" id="3.40.50.1820">
    <property type="entry name" value="alpha/beta hydrolase"/>
    <property type="match status" value="1"/>
</dbReference>
<sequence length="436" mass="47845">MAPTHEYVLHQTNVQTPVLHCVLVHGTFARDSEWTRENSFLTRELLLLEPGGVTIGKFVWSGKNRHDHRILASAALRERLASEAAARPNERILIVAHSHGGNIAMSAVDGVPEHQRAGIVCLGTPFCHVRCRSIKMLMWLRAGLSALPIMGVLCGMGFLGSRVIGYVESGWYGRVERWFTSLLPGLDTIGRILESLGGALQVILALCFCGIAWVLQENTRPAGLTKAELRWKAASPHSVRTLCIWFAPDEAYWFLKITRLSGEWVHAVVSALATYGMPVITGLSIVSAFSFGLYRGFHRPPGLSQADALYYAASTMVIVMAIAVATPIILWAIGIGISFITMLSLGTRSFSDHFWLDIHTARIPQIDACNITVCRLSTHEPGILRALIAAVPIISGPLVHSRAYLDLRTPREIAKWYRSASAPESRSGVPNTEVDP</sequence>
<comment type="caution">
    <text evidence="2">The sequence shown here is derived from an EMBL/GenBank/DDBJ whole genome shotgun (WGS) entry which is preliminary data.</text>
</comment>
<keyword evidence="3" id="KW-1185">Reference proteome</keyword>
<evidence type="ECO:0008006" key="4">
    <source>
        <dbReference type="Google" id="ProtNLM"/>
    </source>
</evidence>
<dbReference type="InterPro" id="IPR029058">
    <property type="entry name" value="AB_hydrolase_fold"/>
</dbReference>
<dbReference type="SUPFAM" id="SSF53474">
    <property type="entry name" value="alpha/beta-Hydrolases"/>
    <property type="match status" value="2"/>
</dbReference>
<feature type="transmembrane region" description="Helical" evidence="1">
    <location>
        <begin position="264"/>
        <end position="289"/>
    </location>
</feature>
<proteinExistence type="predicted"/>
<evidence type="ECO:0000313" key="2">
    <source>
        <dbReference type="EMBL" id="CAD6532877.1"/>
    </source>
</evidence>
<evidence type="ECO:0000313" key="3">
    <source>
        <dbReference type="Proteomes" id="UP000656319"/>
    </source>
</evidence>
<keyword evidence="1" id="KW-0472">Membrane</keyword>
<feature type="transmembrane region" description="Helical" evidence="1">
    <location>
        <begin position="196"/>
        <end position="215"/>
    </location>
</feature>
<feature type="transmembrane region" description="Helical" evidence="1">
    <location>
        <begin position="309"/>
        <end position="340"/>
    </location>
</feature>
<reference evidence="2 3" key="1">
    <citation type="submission" date="2020-10" db="EMBL/GenBank/DDBJ databases">
        <authorList>
            <person name="Peeters C."/>
        </authorList>
    </citation>
    <scope>NUCLEOTIDE SEQUENCE [LARGE SCALE GENOMIC DNA]</scope>
    <source>
        <strain evidence="2 3">LMG 27952</strain>
    </source>
</reference>